<dbReference type="GO" id="GO:0005524">
    <property type="term" value="F:ATP binding"/>
    <property type="evidence" value="ECO:0007669"/>
    <property type="project" value="UniProtKB-KW"/>
</dbReference>
<dbReference type="Proteomes" id="UP000516380">
    <property type="component" value="Chromosome"/>
</dbReference>
<keyword evidence="8 10" id="KW-0472">Membrane</keyword>
<dbReference type="InterPro" id="IPR036640">
    <property type="entry name" value="ABC1_TM_sf"/>
</dbReference>
<dbReference type="FunFam" id="3.40.50.300:FF:000299">
    <property type="entry name" value="ABC transporter ATP-binding protein/permease"/>
    <property type="match status" value="1"/>
</dbReference>
<dbReference type="SMART" id="SM00382">
    <property type="entry name" value="AAA"/>
    <property type="match status" value="1"/>
</dbReference>
<dbReference type="PANTHER" id="PTHR43394">
    <property type="entry name" value="ATP-DEPENDENT PERMEASE MDL1, MITOCHONDRIAL"/>
    <property type="match status" value="1"/>
</dbReference>
<evidence type="ECO:0000259" key="11">
    <source>
        <dbReference type="PROSITE" id="PS50893"/>
    </source>
</evidence>
<dbReference type="PANTHER" id="PTHR43394:SF1">
    <property type="entry name" value="ATP-BINDING CASSETTE SUB-FAMILY B MEMBER 10, MITOCHONDRIAL"/>
    <property type="match status" value="1"/>
</dbReference>
<evidence type="ECO:0000256" key="5">
    <source>
        <dbReference type="ARBA" id="ARBA00022741"/>
    </source>
</evidence>
<dbReference type="InterPro" id="IPR039421">
    <property type="entry name" value="Type_1_exporter"/>
</dbReference>
<keyword evidence="2" id="KW-0813">Transport</keyword>
<dbReference type="InterPro" id="IPR003593">
    <property type="entry name" value="AAA+_ATPase"/>
</dbReference>
<dbReference type="SUPFAM" id="SSF90123">
    <property type="entry name" value="ABC transporter transmembrane region"/>
    <property type="match status" value="1"/>
</dbReference>
<evidence type="ECO:0000256" key="1">
    <source>
        <dbReference type="ARBA" id="ARBA00004651"/>
    </source>
</evidence>
<evidence type="ECO:0000256" key="3">
    <source>
        <dbReference type="ARBA" id="ARBA00022475"/>
    </source>
</evidence>
<dbReference type="PROSITE" id="PS00211">
    <property type="entry name" value="ABC_TRANSPORTER_1"/>
    <property type="match status" value="1"/>
</dbReference>
<protein>
    <submittedName>
        <fullName evidence="13">ABC transporter ATP-binding protein</fullName>
    </submittedName>
</protein>
<dbReference type="InterPro" id="IPR017871">
    <property type="entry name" value="ABC_transporter-like_CS"/>
</dbReference>
<keyword evidence="5" id="KW-0547">Nucleotide-binding</keyword>
<dbReference type="InterPro" id="IPR003439">
    <property type="entry name" value="ABC_transporter-like_ATP-bd"/>
</dbReference>
<evidence type="ECO:0000256" key="4">
    <source>
        <dbReference type="ARBA" id="ARBA00022692"/>
    </source>
</evidence>
<keyword evidence="6 13" id="KW-0067">ATP-binding</keyword>
<dbReference type="AlphaFoldDB" id="A0A7G1I7N7"/>
<evidence type="ECO:0000256" key="6">
    <source>
        <dbReference type="ARBA" id="ARBA00022840"/>
    </source>
</evidence>
<feature type="transmembrane region" description="Helical" evidence="10">
    <location>
        <begin position="288"/>
        <end position="310"/>
    </location>
</feature>
<evidence type="ECO:0000256" key="8">
    <source>
        <dbReference type="ARBA" id="ARBA00023136"/>
    </source>
</evidence>
<dbReference type="EMBL" id="AP023343">
    <property type="protein sequence ID" value="BCI85762.1"/>
    <property type="molecule type" value="Genomic_DNA"/>
</dbReference>
<evidence type="ECO:0000259" key="12">
    <source>
        <dbReference type="PROSITE" id="PS50929"/>
    </source>
</evidence>
<gene>
    <name evidence="13" type="ORF">NIIDMKKI_09680</name>
</gene>
<dbReference type="Pfam" id="PF00005">
    <property type="entry name" value="ABC_tran"/>
    <property type="match status" value="1"/>
</dbReference>
<dbReference type="Pfam" id="PF00664">
    <property type="entry name" value="ABC_membrane"/>
    <property type="match status" value="1"/>
</dbReference>
<evidence type="ECO:0000256" key="10">
    <source>
        <dbReference type="SAM" id="Phobius"/>
    </source>
</evidence>
<dbReference type="GO" id="GO:0016887">
    <property type="term" value="F:ATP hydrolysis activity"/>
    <property type="evidence" value="ECO:0007669"/>
    <property type="project" value="InterPro"/>
</dbReference>
<keyword evidence="4 10" id="KW-0812">Transmembrane</keyword>
<evidence type="ECO:0000313" key="14">
    <source>
        <dbReference type="Proteomes" id="UP000516380"/>
    </source>
</evidence>
<proteinExistence type="inferred from homology"/>
<name>A0A7G1I7N7_MYCKA</name>
<organism evidence="13 14">
    <name type="scientific">Mycobacterium kansasii</name>
    <dbReference type="NCBI Taxonomy" id="1768"/>
    <lineage>
        <taxon>Bacteria</taxon>
        <taxon>Bacillati</taxon>
        <taxon>Actinomycetota</taxon>
        <taxon>Actinomycetes</taxon>
        <taxon>Mycobacteriales</taxon>
        <taxon>Mycobacteriaceae</taxon>
        <taxon>Mycobacterium</taxon>
    </lineage>
</organism>
<dbReference type="PROSITE" id="PS50893">
    <property type="entry name" value="ABC_TRANSPORTER_2"/>
    <property type="match status" value="1"/>
</dbReference>
<feature type="transmembrane region" description="Helical" evidence="10">
    <location>
        <begin position="179"/>
        <end position="202"/>
    </location>
</feature>
<dbReference type="InterPro" id="IPR011527">
    <property type="entry name" value="ABC1_TM_dom"/>
</dbReference>
<sequence>MFCNDFRELIGGETMTTLDTRPRVVHGRDANRADHDPALDEAMAHGRRARVLLGSLMRPHTSTLLLLLLLAVLENAARLSVPLLVRRGIDYGIPSIMHGGSAGALLLIVVTLCGAVLIHGLCRWFFLNRAGAVRLTVLLDLRRKVFRHFQRLDTAFHDRYTTGRVVSRLTNDVEAVQDMLAAGFDCLITAALTPLGIAVLLVVLDWRLGLVCVAVFPVLLGLGAWFRAESSKTYREVRESTALVIMQFIESMAGIKTLQAYRQEPRNQVVFEDIADQYRVINEKSFKLMAVFTPGVKVIGNLTIGLVLLYGGSRVLHGEMTIGTFAAFLLYLRMFFEPMHEITHFFNAFQAATSALEKLAAALRRRPAIEYPGTRTLGSLRGAVAFNNVHFGYVPGRPVLSGLSLTVPAGQTVALVGACGVGKSTVAKLLARFSDPTSGSITLDGVDLRDLSRAELRRHVVLVGQETFVFSGSIADNIRFGRPGASDAQVRDAAAAVGADDFIAALPNGYRTEVAGTGVPLSAGQRQLIALARAVLADPTVLIVDQATSLLDVPGERAVRRALQTVLAGRTTLVISQRLDAAEGADRLVVLGERGQIVADNAPGTVVGHGHPKWMAPGAES</sequence>
<comment type="similarity">
    <text evidence="9">Belongs to the ABC transporter superfamily. Lipid exporter (TC 3.A.1.106) family.</text>
</comment>
<feature type="domain" description="ABC transmembrane type-1" evidence="12">
    <location>
        <begin position="65"/>
        <end position="351"/>
    </location>
</feature>
<feature type="domain" description="ABC transporter" evidence="11">
    <location>
        <begin position="384"/>
        <end position="619"/>
    </location>
</feature>
<evidence type="ECO:0000313" key="13">
    <source>
        <dbReference type="EMBL" id="BCI85762.1"/>
    </source>
</evidence>
<dbReference type="InterPro" id="IPR027417">
    <property type="entry name" value="P-loop_NTPase"/>
</dbReference>
<comment type="subcellular location">
    <subcellularLocation>
        <location evidence="1">Cell membrane</location>
        <topology evidence="1">Multi-pass membrane protein</topology>
    </subcellularLocation>
</comment>
<dbReference type="GO" id="GO:0005886">
    <property type="term" value="C:plasma membrane"/>
    <property type="evidence" value="ECO:0007669"/>
    <property type="project" value="UniProtKB-SubCell"/>
</dbReference>
<dbReference type="CDD" id="cd18546">
    <property type="entry name" value="ABC_6TM_Rv0194_D2_like"/>
    <property type="match status" value="1"/>
</dbReference>
<evidence type="ECO:0000256" key="7">
    <source>
        <dbReference type="ARBA" id="ARBA00022989"/>
    </source>
</evidence>
<dbReference type="SUPFAM" id="SSF52540">
    <property type="entry name" value="P-loop containing nucleoside triphosphate hydrolases"/>
    <property type="match status" value="1"/>
</dbReference>
<evidence type="ECO:0000256" key="9">
    <source>
        <dbReference type="ARBA" id="ARBA00061644"/>
    </source>
</evidence>
<evidence type="ECO:0000256" key="2">
    <source>
        <dbReference type="ARBA" id="ARBA00022448"/>
    </source>
</evidence>
<dbReference type="Gene3D" id="1.20.1560.10">
    <property type="entry name" value="ABC transporter type 1, transmembrane domain"/>
    <property type="match status" value="1"/>
</dbReference>
<reference evidence="13 14" key="1">
    <citation type="submission" date="2020-07" db="EMBL/GenBank/DDBJ databases">
        <title>Mycobacterium kansasii (former subtype) with zoonotic potential isolated from diseased indoor pet cat, Japan.</title>
        <authorList>
            <person name="Fukano H."/>
            <person name="Terazono T."/>
            <person name="Hoshino Y."/>
        </authorList>
    </citation>
    <scope>NUCLEOTIDE SEQUENCE [LARGE SCALE GENOMIC DNA]</scope>
    <source>
        <strain evidence="13 14">Kuro-I</strain>
    </source>
</reference>
<feature type="transmembrane region" description="Helical" evidence="10">
    <location>
        <begin position="105"/>
        <end position="126"/>
    </location>
</feature>
<dbReference type="Gene3D" id="3.40.50.300">
    <property type="entry name" value="P-loop containing nucleotide triphosphate hydrolases"/>
    <property type="match status" value="1"/>
</dbReference>
<keyword evidence="3" id="KW-1003">Cell membrane</keyword>
<dbReference type="PROSITE" id="PS50929">
    <property type="entry name" value="ABC_TM1F"/>
    <property type="match status" value="1"/>
</dbReference>
<keyword evidence="14" id="KW-1185">Reference proteome</keyword>
<keyword evidence="7 10" id="KW-1133">Transmembrane helix</keyword>
<accession>A0A7G1I7N7</accession>
<dbReference type="GO" id="GO:0015421">
    <property type="term" value="F:ABC-type oligopeptide transporter activity"/>
    <property type="evidence" value="ECO:0007669"/>
    <property type="project" value="TreeGrafter"/>
</dbReference>
<feature type="transmembrane region" description="Helical" evidence="10">
    <location>
        <begin position="208"/>
        <end position="228"/>
    </location>
</feature>